<keyword evidence="4" id="KW-1185">Reference proteome</keyword>
<feature type="compositionally biased region" description="Low complexity" evidence="2">
    <location>
        <begin position="319"/>
        <end position="328"/>
    </location>
</feature>
<feature type="region of interest" description="Disordered" evidence="2">
    <location>
        <begin position="123"/>
        <end position="184"/>
    </location>
</feature>
<dbReference type="EMBL" id="FNXT01000700">
    <property type="protein sequence ID" value="SZX66372.1"/>
    <property type="molecule type" value="Genomic_DNA"/>
</dbReference>
<proteinExistence type="predicted"/>
<sequence>MSQQRQKAGLQLLSCKINEHFGIVTTAEQLQAHGWISWQRPGNRNNYFQNEQLGLGPFINSPSVIKAIEAAARLGQKQDVAAMLGHHAEQLMQGGTAQAAPLAADDDTPEELDEKLPWQQLIEASQQHQQQQQQQQQQHDQAPPHDVEEHHHQQQQQQQQQQQAGEDPALPTDNSPTLVKQESAETAALPSHLIWLPADREQQGLATIAEWLSKSMAAGSAAAFTAALLQQRGMRIAAAAERTPGARNYVWWPAVLVEGALKMHSFRHGAELLLGREDCRTGLGITEADLSPAAAASAAATAGKASSIWGNTAAGGPGAWRSSSSSEPPAKRSRPTAAAAADAGHAWQPDVAAELVGAAAEADSKAAAAVEQLRAALEPVKPILTWTPAAYSSLTAETRTGLPAAIADFIVAADSHITQLQRGRAALQQHAKARPAHMRHYSLRQQGDSSSTSVVGSVLQAAAAAVNWLQGSEQQRLLQRAQQAQLQQQQAEQRKVLSPLRSSRRQQPGLNSRSAAVAETAAAAAGAPAAAAANVELRGPGQSAEAESAVVVLTPVLTQQGQQALCSEEDLGAVRQKMAQLEAELAALQQREVALAAGSEQLWGPSPVTP</sequence>
<feature type="compositionally biased region" description="Low complexity" evidence="2">
    <location>
        <begin position="154"/>
        <end position="163"/>
    </location>
</feature>
<feature type="compositionally biased region" description="Low complexity" evidence="2">
    <location>
        <begin position="335"/>
        <end position="344"/>
    </location>
</feature>
<name>A0A383VNP4_TETOB</name>
<dbReference type="Proteomes" id="UP000256970">
    <property type="component" value="Unassembled WGS sequence"/>
</dbReference>
<dbReference type="AlphaFoldDB" id="A0A383VNP4"/>
<reference evidence="3 4" key="1">
    <citation type="submission" date="2016-10" db="EMBL/GenBank/DDBJ databases">
        <authorList>
            <person name="Cai Z."/>
        </authorList>
    </citation>
    <scope>NUCLEOTIDE SEQUENCE [LARGE SCALE GENOMIC DNA]</scope>
</reference>
<organism evidence="3 4">
    <name type="scientific">Tetradesmus obliquus</name>
    <name type="common">Green alga</name>
    <name type="synonym">Acutodesmus obliquus</name>
    <dbReference type="NCBI Taxonomy" id="3088"/>
    <lineage>
        <taxon>Eukaryota</taxon>
        <taxon>Viridiplantae</taxon>
        <taxon>Chlorophyta</taxon>
        <taxon>core chlorophytes</taxon>
        <taxon>Chlorophyceae</taxon>
        <taxon>CS clade</taxon>
        <taxon>Sphaeropleales</taxon>
        <taxon>Scenedesmaceae</taxon>
        <taxon>Tetradesmus</taxon>
    </lineage>
</organism>
<evidence type="ECO:0000313" key="4">
    <source>
        <dbReference type="Proteomes" id="UP000256970"/>
    </source>
</evidence>
<feature type="coiled-coil region" evidence="1">
    <location>
        <begin position="564"/>
        <end position="598"/>
    </location>
</feature>
<evidence type="ECO:0000256" key="2">
    <source>
        <dbReference type="SAM" id="MobiDB-lite"/>
    </source>
</evidence>
<feature type="compositionally biased region" description="Polar residues" evidence="2">
    <location>
        <begin position="505"/>
        <end position="514"/>
    </location>
</feature>
<feature type="region of interest" description="Disordered" evidence="2">
    <location>
        <begin position="314"/>
        <end position="344"/>
    </location>
</feature>
<feature type="compositionally biased region" description="Low complexity" evidence="2">
    <location>
        <begin position="126"/>
        <end position="141"/>
    </location>
</feature>
<feature type="region of interest" description="Disordered" evidence="2">
    <location>
        <begin position="490"/>
        <end position="515"/>
    </location>
</feature>
<evidence type="ECO:0000256" key="1">
    <source>
        <dbReference type="SAM" id="Coils"/>
    </source>
</evidence>
<evidence type="ECO:0000313" key="3">
    <source>
        <dbReference type="EMBL" id="SZX66372.1"/>
    </source>
</evidence>
<feature type="compositionally biased region" description="Basic and acidic residues" evidence="2">
    <location>
        <begin position="142"/>
        <end position="152"/>
    </location>
</feature>
<keyword evidence="1" id="KW-0175">Coiled coil</keyword>
<protein>
    <submittedName>
        <fullName evidence="3">Uncharacterized protein</fullName>
    </submittedName>
</protein>
<accession>A0A383VNP4</accession>
<gene>
    <name evidence="3" type="ORF">BQ4739_LOCUS6788</name>
</gene>